<dbReference type="EMBL" id="LJZO01000042">
    <property type="protein sequence ID" value="ROV91591.1"/>
    <property type="molecule type" value="Genomic_DNA"/>
</dbReference>
<evidence type="ECO:0008006" key="5">
    <source>
        <dbReference type="Google" id="ProtNLM"/>
    </source>
</evidence>
<evidence type="ECO:0000256" key="2">
    <source>
        <dbReference type="ARBA" id="ARBA00023002"/>
    </source>
</evidence>
<name>A0A423VKQ3_CYTCH</name>
<accession>A0A423VKQ3</accession>
<protein>
    <recommendedName>
        <fullName evidence="5">Oxidoreductase</fullName>
    </recommendedName>
</protein>
<dbReference type="PANTHER" id="PTHR43669">
    <property type="entry name" value="5-KETO-D-GLUCONATE 5-REDUCTASE"/>
    <property type="match status" value="1"/>
</dbReference>
<keyword evidence="4" id="KW-1185">Reference proteome</keyword>
<evidence type="ECO:0000313" key="3">
    <source>
        <dbReference type="EMBL" id="ROV91591.1"/>
    </source>
</evidence>
<dbReference type="Gene3D" id="3.40.50.720">
    <property type="entry name" value="NAD(P)-binding Rossmann-like Domain"/>
    <property type="match status" value="1"/>
</dbReference>
<proteinExistence type="inferred from homology"/>
<dbReference type="Proteomes" id="UP000284375">
    <property type="component" value="Unassembled WGS sequence"/>
</dbReference>
<dbReference type="PRINTS" id="PR00081">
    <property type="entry name" value="GDHRDH"/>
</dbReference>
<organism evidence="3 4">
    <name type="scientific">Cytospora chrysosperma</name>
    <name type="common">Cytospora canker fungus</name>
    <name type="synonym">Sphaeria chrysosperma</name>
    <dbReference type="NCBI Taxonomy" id="252740"/>
    <lineage>
        <taxon>Eukaryota</taxon>
        <taxon>Fungi</taxon>
        <taxon>Dikarya</taxon>
        <taxon>Ascomycota</taxon>
        <taxon>Pezizomycotina</taxon>
        <taxon>Sordariomycetes</taxon>
        <taxon>Sordariomycetidae</taxon>
        <taxon>Diaporthales</taxon>
        <taxon>Cytosporaceae</taxon>
        <taxon>Cytospora</taxon>
    </lineage>
</organism>
<dbReference type="InterPro" id="IPR036291">
    <property type="entry name" value="NAD(P)-bd_dom_sf"/>
</dbReference>
<sequence>MPFTYKTILLIGATSGIGAGLADKFIAEGSKVIAVGRRQDRLDAFVKKHGDAKAGAIKFDVTDSAGIDAFVSQVLKTYPALDCVFVNSGIQSQTRLSRAAEFDLAKFHNEINVNFTSVVNLSIKFLPHLQAQNTPTSLIITGTHLAIVPATTMAAYSASKAALTSFVDCLREQNRKKPTKIIELYPPVVQTELHDYMGEDRGRALGMPLKDFTEVAFKELLKGEELIIIGSIATEPRETYMDLVDKRRKIFNKLSGAMLSHFEL</sequence>
<dbReference type="AlphaFoldDB" id="A0A423VKQ3"/>
<gene>
    <name evidence="3" type="ORF">VSDG_07938</name>
</gene>
<comment type="similarity">
    <text evidence="1">Belongs to the short-chain dehydrogenases/reductases (SDR) family.</text>
</comment>
<keyword evidence="2" id="KW-0560">Oxidoreductase</keyword>
<comment type="caution">
    <text evidence="3">The sequence shown here is derived from an EMBL/GenBank/DDBJ whole genome shotgun (WGS) entry which is preliminary data.</text>
</comment>
<evidence type="ECO:0000313" key="4">
    <source>
        <dbReference type="Proteomes" id="UP000284375"/>
    </source>
</evidence>
<evidence type="ECO:0000256" key="1">
    <source>
        <dbReference type="ARBA" id="ARBA00006484"/>
    </source>
</evidence>
<dbReference type="GO" id="GO:0016491">
    <property type="term" value="F:oxidoreductase activity"/>
    <property type="evidence" value="ECO:0007669"/>
    <property type="project" value="UniProtKB-KW"/>
</dbReference>
<dbReference type="InterPro" id="IPR002347">
    <property type="entry name" value="SDR_fam"/>
</dbReference>
<dbReference type="SUPFAM" id="SSF51735">
    <property type="entry name" value="NAD(P)-binding Rossmann-fold domains"/>
    <property type="match status" value="1"/>
</dbReference>
<dbReference type="Pfam" id="PF00106">
    <property type="entry name" value="adh_short"/>
    <property type="match status" value="1"/>
</dbReference>
<dbReference type="STRING" id="252740.A0A423VKQ3"/>
<reference evidence="3 4" key="1">
    <citation type="submission" date="2015-09" db="EMBL/GenBank/DDBJ databases">
        <title>Host preference determinants of Valsa canker pathogens revealed by comparative genomics.</title>
        <authorList>
            <person name="Yin Z."/>
            <person name="Huang L."/>
        </authorList>
    </citation>
    <scope>NUCLEOTIDE SEQUENCE [LARGE SCALE GENOMIC DNA]</scope>
    <source>
        <strain evidence="3 4">YSFL</strain>
    </source>
</reference>
<dbReference type="PANTHER" id="PTHR43669:SF15">
    <property type="entry name" value="OXIDOREDUCTASE, SHORT-CHAIN DEHYDROGENASE_REDUCTASE FAMILY (AFU_ORTHOLOGUE AFUA_1G01330)"/>
    <property type="match status" value="1"/>
</dbReference>
<dbReference type="OrthoDB" id="37659at2759"/>